<feature type="transmembrane region" description="Helical" evidence="6">
    <location>
        <begin position="730"/>
        <end position="749"/>
    </location>
</feature>
<keyword evidence="4 6" id="KW-1133">Transmembrane helix</keyword>
<dbReference type="Proteomes" id="UP000189739">
    <property type="component" value="Unassembled WGS sequence"/>
</dbReference>
<evidence type="ECO:0000256" key="5">
    <source>
        <dbReference type="ARBA" id="ARBA00023136"/>
    </source>
</evidence>
<dbReference type="OrthoDB" id="1451596at2"/>
<dbReference type="PANTHER" id="PTHR30572:SF18">
    <property type="entry name" value="ABC-TYPE MACROLIDE FAMILY EXPORT SYSTEM PERMEASE COMPONENT 2"/>
    <property type="match status" value="1"/>
</dbReference>
<feature type="transmembrane region" description="Helical" evidence="6">
    <location>
        <begin position="338"/>
        <end position="355"/>
    </location>
</feature>
<accession>A0A1S9PM70</accession>
<reference evidence="9 10" key="1">
    <citation type="submission" date="2016-07" db="EMBL/GenBank/DDBJ databases">
        <title>Genomic analysis of zinc-resistant bacterium Mucilaginibacter pedocola TBZ30.</title>
        <authorList>
            <person name="Huang J."/>
            <person name="Tang J."/>
        </authorList>
    </citation>
    <scope>NUCLEOTIDE SEQUENCE [LARGE SCALE GENOMIC DNA]</scope>
    <source>
        <strain evidence="9 10">TBZ30</strain>
    </source>
</reference>
<evidence type="ECO:0000256" key="1">
    <source>
        <dbReference type="ARBA" id="ARBA00004651"/>
    </source>
</evidence>
<gene>
    <name evidence="9" type="ORF">BC343_03095</name>
</gene>
<evidence type="ECO:0000259" key="7">
    <source>
        <dbReference type="Pfam" id="PF02687"/>
    </source>
</evidence>
<feature type="domain" description="ABC3 transporter permease C-terminal" evidence="7">
    <location>
        <begin position="288"/>
        <end position="404"/>
    </location>
</feature>
<feature type="domain" description="ABC3 transporter permease C-terminal" evidence="7">
    <location>
        <begin position="681"/>
        <end position="786"/>
    </location>
</feature>
<dbReference type="InterPro" id="IPR050250">
    <property type="entry name" value="Macrolide_Exporter_MacB"/>
</dbReference>
<evidence type="ECO:0008006" key="11">
    <source>
        <dbReference type="Google" id="ProtNLM"/>
    </source>
</evidence>
<keyword evidence="3 6" id="KW-0812">Transmembrane</keyword>
<dbReference type="InterPro" id="IPR003838">
    <property type="entry name" value="ABC3_permease_C"/>
</dbReference>
<keyword evidence="10" id="KW-1185">Reference proteome</keyword>
<feature type="transmembrane region" description="Helical" evidence="6">
    <location>
        <begin position="20"/>
        <end position="40"/>
    </location>
</feature>
<feature type="transmembrane region" description="Helical" evidence="6">
    <location>
        <begin position="761"/>
        <end position="782"/>
    </location>
</feature>
<comment type="subcellular location">
    <subcellularLocation>
        <location evidence="1">Cell membrane</location>
        <topology evidence="1">Multi-pass membrane protein</topology>
    </subcellularLocation>
</comment>
<evidence type="ECO:0000256" key="6">
    <source>
        <dbReference type="SAM" id="Phobius"/>
    </source>
</evidence>
<dbReference type="AlphaFoldDB" id="A0A1S9PM70"/>
<dbReference type="STRING" id="1792845.BC343_03095"/>
<feature type="transmembrane region" description="Helical" evidence="6">
    <location>
        <begin position="420"/>
        <end position="443"/>
    </location>
</feature>
<dbReference type="Pfam" id="PF02687">
    <property type="entry name" value="FtsX"/>
    <property type="match status" value="2"/>
</dbReference>
<keyword evidence="2" id="KW-1003">Cell membrane</keyword>
<dbReference type="Pfam" id="PF12704">
    <property type="entry name" value="MacB_PCD"/>
    <property type="match status" value="1"/>
</dbReference>
<name>A0A1S9PM70_9SPHI</name>
<feature type="transmembrane region" description="Helical" evidence="6">
    <location>
        <begin position="375"/>
        <end position="399"/>
    </location>
</feature>
<evidence type="ECO:0000313" key="10">
    <source>
        <dbReference type="Proteomes" id="UP000189739"/>
    </source>
</evidence>
<protein>
    <recommendedName>
        <fullName evidence="11">ABC transporter permease</fullName>
    </recommendedName>
</protein>
<dbReference type="RefSeq" id="WP_078346245.1">
    <property type="nucleotide sequence ID" value="NZ_MBTF01000001.1"/>
</dbReference>
<dbReference type="EMBL" id="MBTF01000001">
    <property type="protein sequence ID" value="OOQ62052.1"/>
    <property type="molecule type" value="Genomic_DNA"/>
</dbReference>
<proteinExistence type="predicted"/>
<feature type="domain" description="MacB-like periplasmic core" evidence="8">
    <location>
        <begin position="18"/>
        <end position="238"/>
    </location>
</feature>
<feature type="transmembrane region" description="Helical" evidence="6">
    <location>
        <begin position="682"/>
        <end position="702"/>
    </location>
</feature>
<keyword evidence="5 6" id="KW-0472">Membrane</keyword>
<organism evidence="9 10">
    <name type="scientific">Mucilaginibacter pedocola</name>
    <dbReference type="NCBI Taxonomy" id="1792845"/>
    <lineage>
        <taxon>Bacteria</taxon>
        <taxon>Pseudomonadati</taxon>
        <taxon>Bacteroidota</taxon>
        <taxon>Sphingobacteriia</taxon>
        <taxon>Sphingobacteriales</taxon>
        <taxon>Sphingobacteriaceae</taxon>
        <taxon>Mucilaginibacter</taxon>
    </lineage>
</organism>
<evidence type="ECO:0000259" key="8">
    <source>
        <dbReference type="Pfam" id="PF12704"/>
    </source>
</evidence>
<dbReference type="InterPro" id="IPR025857">
    <property type="entry name" value="MacB_PCD"/>
</dbReference>
<evidence type="ECO:0000256" key="3">
    <source>
        <dbReference type="ARBA" id="ARBA00022692"/>
    </source>
</evidence>
<evidence type="ECO:0000256" key="4">
    <source>
        <dbReference type="ARBA" id="ARBA00022989"/>
    </source>
</evidence>
<dbReference type="GO" id="GO:0022857">
    <property type="term" value="F:transmembrane transporter activity"/>
    <property type="evidence" value="ECO:0007669"/>
    <property type="project" value="TreeGrafter"/>
</dbReference>
<comment type="caution">
    <text evidence="9">The sequence shown here is derived from an EMBL/GenBank/DDBJ whole genome shotgun (WGS) entry which is preliminary data.</text>
</comment>
<dbReference type="PROSITE" id="PS51257">
    <property type="entry name" value="PROKAR_LIPOPROTEIN"/>
    <property type="match status" value="1"/>
</dbReference>
<dbReference type="GO" id="GO:0005886">
    <property type="term" value="C:plasma membrane"/>
    <property type="evidence" value="ECO:0007669"/>
    <property type="project" value="UniProtKB-SubCell"/>
</dbReference>
<dbReference type="PANTHER" id="PTHR30572">
    <property type="entry name" value="MEMBRANE COMPONENT OF TRANSPORTER-RELATED"/>
    <property type="match status" value="1"/>
</dbReference>
<sequence>MNNIKIAWRSIWKHKAYSLINIIGLTTGLTACLIVAAVVIDELSYDKQWSKGDDIYRVISINSAVKGEERQAVTFSGLGPSLKKDLPEVADYCRISVVKNRLRLGEAKDGVAFESMRAEPTLWNVLDLNIVQGNPRKFVKGYTNLIITQKIQQQYFPGQSPIGKVVYTVPDFGEKKACLITGVVDKIPQNTHLRSDIITLDELPPSYDEMPKPDGAFTFMAQYILLKPGTSASAFTTKVNNWYKAKVTPKKPDYLFQFQPIKDVYLRSDLAGGQRVQGSMQNVYIFGAVAVFLLLIACINFINLTISRVFTRAKETGVRKVLGAGTGQLMMRFLSESVLFFAISFTLAIVLYQFLIKPVESYLGHALTVSLYDSVFLLVAIVVVLVVSIGTGIYPAWFLSRPQPSVIFRGKASGHIQLNFLKKALVVGQFAISVAIILVTLIVHNQLDFIGTKDLGFDKNNLISIAFTDWGKTGQVFKQAVKQLPGVENASISNWYPTGGAGNMSTTIEVKGEKVNVFFIQADADLSDVLKLQLKSGRLLDAGTPSDVINADSAMWGSSKETKDKAAIQPLVITSYTAGFLNAKLNVPVNFKGMPVGIVKDFYSESLRTKIKPTLIMGLDNPQYGYMLIRVIPGAEKQVLTAMSKLYKQFYPERAFDYNWINDQVDEQYKAEFKLQQLFTCFSVFIIFLACLGLFGLVSFTVEQRVKEIGIRKVLGAGVSSIVTLIAKDYLWLIIVAVVIASPVAWYAMDKWLQDFAYHITIQWWVFALAGGSAALIAFATISMQSVKAALVNPVKSLRSE</sequence>
<evidence type="ECO:0000313" key="9">
    <source>
        <dbReference type="EMBL" id="OOQ62052.1"/>
    </source>
</evidence>
<evidence type="ECO:0000256" key="2">
    <source>
        <dbReference type="ARBA" id="ARBA00022475"/>
    </source>
</evidence>
<feature type="transmembrane region" description="Helical" evidence="6">
    <location>
        <begin position="283"/>
        <end position="304"/>
    </location>
</feature>